<dbReference type="EMBL" id="CAJNNV010030132">
    <property type="protein sequence ID" value="CAE8631451.1"/>
    <property type="molecule type" value="Genomic_DNA"/>
</dbReference>
<dbReference type="AlphaFoldDB" id="A0A813H1B7"/>
<reference evidence="2" key="1">
    <citation type="submission" date="2021-02" db="EMBL/GenBank/DDBJ databases">
        <authorList>
            <person name="Dougan E. K."/>
            <person name="Rhodes N."/>
            <person name="Thang M."/>
            <person name="Chan C."/>
        </authorList>
    </citation>
    <scope>NUCLEOTIDE SEQUENCE</scope>
</reference>
<evidence type="ECO:0000256" key="1">
    <source>
        <dbReference type="SAM" id="MobiDB-lite"/>
    </source>
</evidence>
<gene>
    <name evidence="2" type="ORF">PGLA1383_LOCUS47555</name>
</gene>
<comment type="caution">
    <text evidence="2">The sequence shown here is derived from an EMBL/GenBank/DDBJ whole genome shotgun (WGS) entry which is preliminary data.</text>
</comment>
<protein>
    <submittedName>
        <fullName evidence="2">Uncharacterized protein</fullName>
    </submittedName>
</protein>
<proteinExistence type="predicted"/>
<organism evidence="2 3">
    <name type="scientific">Polarella glacialis</name>
    <name type="common">Dinoflagellate</name>
    <dbReference type="NCBI Taxonomy" id="89957"/>
    <lineage>
        <taxon>Eukaryota</taxon>
        <taxon>Sar</taxon>
        <taxon>Alveolata</taxon>
        <taxon>Dinophyceae</taxon>
        <taxon>Suessiales</taxon>
        <taxon>Suessiaceae</taxon>
        <taxon>Polarella</taxon>
    </lineage>
</organism>
<evidence type="ECO:0000313" key="3">
    <source>
        <dbReference type="Proteomes" id="UP000654075"/>
    </source>
</evidence>
<dbReference type="Proteomes" id="UP000654075">
    <property type="component" value="Unassembled WGS sequence"/>
</dbReference>
<accession>A0A813H1B7</accession>
<feature type="region of interest" description="Disordered" evidence="1">
    <location>
        <begin position="74"/>
        <end position="100"/>
    </location>
</feature>
<sequence length="150" mass="16810">MVGGDDCDSSPFGIAASWLPVAPRLGSFLLLRRLPTCWRKSVLRVMDIDILSFGASNMSKGKNNYFNIKENSRLSQGTHDRKELKVKQVQGRGRVQQGQEEGVWPGMLVVPFVRRPERADDTRPATRIRSSRPCKKSCGEGHVREQGEEA</sequence>
<evidence type="ECO:0000313" key="2">
    <source>
        <dbReference type="EMBL" id="CAE8631451.1"/>
    </source>
</evidence>
<feature type="compositionally biased region" description="Basic and acidic residues" evidence="1">
    <location>
        <begin position="115"/>
        <end position="124"/>
    </location>
</feature>
<keyword evidence="3" id="KW-1185">Reference proteome</keyword>
<feature type="compositionally biased region" description="Basic and acidic residues" evidence="1">
    <location>
        <begin position="137"/>
        <end position="150"/>
    </location>
</feature>
<feature type="compositionally biased region" description="Low complexity" evidence="1">
    <location>
        <begin position="87"/>
        <end position="100"/>
    </location>
</feature>
<name>A0A813H1B7_POLGL</name>
<feature type="region of interest" description="Disordered" evidence="1">
    <location>
        <begin position="115"/>
        <end position="150"/>
    </location>
</feature>